<reference evidence="1" key="2">
    <citation type="submission" date="2004-02" db="EMBL/GenBank/DDBJ databases">
        <authorList>
            <consortium name="Genoscope"/>
            <consortium name="Whitehead Institute Centre for Genome Research"/>
        </authorList>
    </citation>
    <scope>NUCLEOTIDE SEQUENCE</scope>
</reference>
<evidence type="ECO:0000313" key="1">
    <source>
        <dbReference type="EMBL" id="CAF88291.1"/>
    </source>
</evidence>
<proteinExistence type="predicted"/>
<reference evidence="1" key="1">
    <citation type="journal article" date="2004" name="Nature">
        <title>Genome duplication in the teleost fish Tetraodon nigroviridis reveals the early vertebrate proto-karyotype.</title>
        <authorList>
            <person name="Jaillon O."/>
            <person name="Aury J.-M."/>
            <person name="Brunet F."/>
            <person name="Petit J.-L."/>
            <person name="Stange-Thomann N."/>
            <person name="Mauceli E."/>
            <person name="Bouneau L."/>
            <person name="Fischer C."/>
            <person name="Ozouf-Costaz C."/>
            <person name="Bernot A."/>
            <person name="Nicaud S."/>
            <person name="Jaffe D."/>
            <person name="Fisher S."/>
            <person name="Lutfalla G."/>
            <person name="Dossat C."/>
            <person name="Segurens B."/>
            <person name="Dasilva C."/>
            <person name="Salanoubat M."/>
            <person name="Levy M."/>
            <person name="Boudet N."/>
            <person name="Castellano S."/>
            <person name="Anthouard V."/>
            <person name="Jubin C."/>
            <person name="Castelli V."/>
            <person name="Katinka M."/>
            <person name="Vacherie B."/>
            <person name="Biemont C."/>
            <person name="Skalli Z."/>
            <person name="Cattolico L."/>
            <person name="Poulain J."/>
            <person name="De Berardinis V."/>
            <person name="Cruaud C."/>
            <person name="Duprat S."/>
            <person name="Brottier P."/>
            <person name="Coutanceau J.-P."/>
            <person name="Gouzy J."/>
            <person name="Parra G."/>
            <person name="Lardier G."/>
            <person name="Chapple C."/>
            <person name="McKernan K.J."/>
            <person name="McEwan P."/>
            <person name="Bosak S."/>
            <person name="Kellis M."/>
            <person name="Volff J.-N."/>
            <person name="Guigo R."/>
            <person name="Zody M.C."/>
            <person name="Mesirov J."/>
            <person name="Lindblad-Toh K."/>
            <person name="Birren B."/>
            <person name="Nusbaum C."/>
            <person name="Kahn D."/>
            <person name="Robinson-Rechavi M."/>
            <person name="Laudet V."/>
            <person name="Schachter V."/>
            <person name="Quetier F."/>
            <person name="Saurin W."/>
            <person name="Scarpelli C."/>
            <person name="Wincker P."/>
            <person name="Lander E.S."/>
            <person name="Weissenbach J."/>
            <person name="Roest Crollius H."/>
        </authorList>
    </citation>
    <scope>NUCLEOTIDE SEQUENCE [LARGE SCALE GENOMIC DNA]</scope>
</reference>
<protein>
    <submittedName>
        <fullName evidence="1">(spotted green pufferfish) hypothetical protein</fullName>
    </submittedName>
</protein>
<gene>
    <name evidence="1" type="ORF">GSTENG00001540001</name>
</gene>
<organism evidence="1">
    <name type="scientific">Tetraodon nigroviridis</name>
    <name type="common">Spotted green pufferfish</name>
    <name type="synonym">Chelonodon nigroviridis</name>
    <dbReference type="NCBI Taxonomy" id="99883"/>
    <lineage>
        <taxon>Eukaryota</taxon>
        <taxon>Metazoa</taxon>
        <taxon>Chordata</taxon>
        <taxon>Craniata</taxon>
        <taxon>Vertebrata</taxon>
        <taxon>Euteleostomi</taxon>
        <taxon>Actinopterygii</taxon>
        <taxon>Neopterygii</taxon>
        <taxon>Teleostei</taxon>
        <taxon>Neoteleostei</taxon>
        <taxon>Acanthomorphata</taxon>
        <taxon>Eupercaria</taxon>
        <taxon>Tetraodontiformes</taxon>
        <taxon>Tetradontoidea</taxon>
        <taxon>Tetraodontidae</taxon>
        <taxon>Tetraodon</taxon>
    </lineage>
</organism>
<dbReference type="KEGG" id="tng:GSTEN00001540G001"/>
<sequence length="49" mass="5347">SLNPRLDREIGALACINLTGYVHINTLIICRAEARRGLRRGGDIQKGAT</sequence>
<dbReference type="EMBL" id="CAAE01004338">
    <property type="protein sequence ID" value="CAF88291.1"/>
    <property type="molecule type" value="Genomic_DNA"/>
</dbReference>
<feature type="non-terminal residue" evidence="1">
    <location>
        <position position="1"/>
    </location>
</feature>
<dbReference type="AlphaFoldDB" id="Q4TFP1"/>
<accession>Q4TFP1</accession>
<name>Q4TFP1_TETNG</name>
<comment type="caution">
    <text evidence="1">The sequence shown here is derived from an EMBL/GenBank/DDBJ whole genome shotgun (WGS) entry which is preliminary data.</text>
</comment>